<dbReference type="Pfam" id="PF14579">
    <property type="entry name" value="HHH_6"/>
    <property type="match status" value="1"/>
</dbReference>
<dbReference type="InParanoid" id="E3J0B4"/>
<evidence type="ECO:0000259" key="11">
    <source>
        <dbReference type="SMART" id="SM00481"/>
    </source>
</evidence>
<evidence type="ECO:0000256" key="6">
    <source>
        <dbReference type="ARBA" id="ARBA00022932"/>
    </source>
</evidence>
<dbReference type="PANTHER" id="PTHR32294:SF4">
    <property type="entry name" value="ERROR-PRONE DNA POLYMERASE"/>
    <property type="match status" value="1"/>
</dbReference>
<name>E3J0B4_PSEI1</name>
<keyword evidence="2 9" id="KW-0808">Transferase</keyword>
<keyword evidence="6 9" id="KW-0239">DNA-directed DNA polymerase</keyword>
<keyword evidence="4 9" id="KW-0235">DNA replication</keyword>
<evidence type="ECO:0000256" key="7">
    <source>
        <dbReference type="ARBA" id="ARBA00023204"/>
    </source>
</evidence>
<dbReference type="AlphaFoldDB" id="E3J0B4"/>
<evidence type="ECO:0000256" key="2">
    <source>
        <dbReference type="ARBA" id="ARBA00022679"/>
    </source>
</evidence>
<dbReference type="KEGG" id="fri:FraEuI1c_2358"/>
<comment type="subcellular location">
    <subcellularLocation>
        <location evidence="9">Cytoplasm</location>
    </subcellularLocation>
</comment>
<dbReference type="GO" id="GO:0005737">
    <property type="term" value="C:cytoplasm"/>
    <property type="evidence" value="ECO:0007669"/>
    <property type="project" value="UniProtKB-SubCell"/>
</dbReference>
<dbReference type="InterPro" id="IPR011708">
    <property type="entry name" value="DNA_pol3_alpha_NTPase_dom"/>
</dbReference>
<comment type="similarity">
    <text evidence="9">Belongs to the DNA polymerase type-C family. DnaE2 subfamily.</text>
</comment>
<dbReference type="Gene3D" id="3.20.20.140">
    <property type="entry name" value="Metal-dependent hydrolases"/>
    <property type="match status" value="1"/>
</dbReference>
<comment type="function">
    <text evidence="9">DNA polymerase involved in damage-induced mutagenesis and translesion synthesis (TLS). It is not the major replicative DNA polymerase.</text>
</comment>
<dbReference type="Gene3D" id="1.10.150.870">
    <property type="match status" value="1"/>
</dbReference>
<dbReference type="InterPro" id="IPR016195">
    <property type="entry name" value="Pol/histidinol_Pase-like"/>
</dbReference>
<keyword evidence="5 9" id="KW-0227">DNA damage</keyword>
<evidence type="ECO:0000256" key="5">
    <source>
        <dbReference type="ARBA" id="ARBA00022763"/>
    </source>
</evidence>
<dbReference type="PANTHER" id="PTHR32294">
    <property type="entry name" value="DNA POLYMERASE III SUBUNIT ALPHA"/>
    <property type="match status" value="1"/>
</dbReference>
<dbReference type="CDD" id="cd04485">
    <property type="entry name" value="DnaE_OBF"/>
    <property type="match status" value="1"/>
</dbReference>
<dbReference type="NCBIfam" id="NF004225">
    <property type="entry name" value="PRK05672.1"/>
    <property type="match status" value="1"/>
</dbReference>
<dbReference type="CDD" id="cd07431">
    <property type="entry name" value="PHP_PolIIIA"/>
    <property type="match status" value="1"/>
</dbReference>
<evidence type="ECO:0000256" key="10">
    <source>
        <dbReference type="SAM" id="MobiDB-lite"/>
    </source>
</evidence>
<dbReference type="InterPro" id="IPR023073">
    <property type="entry name" value="DnaE2"/>
</dbReference>
<dbReference type="InterPro" id="IPR004805">
    <property type="entry name" value="DnaE2/DnaE/PolC"/>
</dbReference>
<dbReference type="InterPro" id="IPR040982">
    <property type="entry name" value="DNA_pol3_finger"/>
</dbReference>
<dbReference type="NCBIfam" id="TIGR00594">
    <property type="entry name" value="polc"/>
    <property type="match status" value="1"/>
</dbReference>
<dbReference type="eggNOG" id="COG0587">
    <property type="taxonomic scope" value="Bacteria"/>
</dbReference>
<dbReference type="HAMAP" id="MF_01902">
    <property type="entry name" value="DNApol_error_prone"/>
    <property type="match status" value="1"/>
</dbReference>
<keyword evidence="7 9" id="KW-0234">DNA repair</keyword>
<evidence type="ECO:0000256" key="1">
    <source>
        <dbReference type="ARBA" id="ARBA00022490"/>
    </source>
</evidence>
<protein>
    <recommendedName>
        <fullName evidence="9">Error-prone DNA polymerase</fullName>
        <ecNumber evidence="9">2.7.7.7</ecNumber>
    </recommendedName>
</protein>
<dbReference type="HOGENOM" id="CLU_001600_4_0_11"/>
<dbReference type="EC" id="2.7.7.7" evidence="9"/>
<accession>E3J0B4</accession>
<gene>
    <name evidence="9" type="primary">dnaE2</name>
    <name evidence="12" type="ordered locus">FraEuI1c_2358</name>
</gene>
<dbReference type="SUPFAM" id="SSF89550">
    <property type="entry name" value="PHP domain-like"/>
    <property type="match status" value="1"/>
</dbReference>
<dbReference type="InterPro" id="IPR029460">
    <property type="entry name" value="DNAPol_HHH"/>
</dbReference>
<feature type="region of interest" description="Disordered" evidence="10">
    <location>
        <begin position="1"/>
        <end position="32"/>
    </location>
</feature>
<dbReference type="SMART" id="SM00481">
    <property type="entry name" value="POLIIIAc"/>
    <property type="match status" value="1"/>
</dbReference>
<evidence type="ECO:0000313" key="13">
    <source>
        <dbReference type="Proteomes" id="UP000002484"/>
    </source>
</evidence>
<dbReference type="InterPro" id="IPR003141">
    <property type="entry name" value="Pol/His_phosphatase_N"/>
</dbReference>
<sequence>MSGRPPQPGGQGGPEGDGGDAPAWSRHREPYRPAPELVAAAAAARAEGAPGVDGAARPAPAAAPYAELHCHSAFSFLDGASQPEDLVEEAARLGLSALALTDHDGMYGVVRFAEAAEQVGLRTLYGVEVSLAPGPDRPVPGPDTGEPRPGPRRPGPPGEAPAPRPGVPDPVGDHLLVLARTPEGYRRLSRAVSDAHLAGGEKGRPLTSLDVLAAAAGDGHWQILTGCRKGLVPAALAAGGLDAARVALDGLVGRFGRDNVAVELWDHAHPLDSDRNDALYGLAQEAGLTCVATNNVHYATPSAGRLAAVMASIRARRSLDEMDGHLPPAGAAHLRSGAEMTDRFARYPGAVEAAARVGTESAFNLRLVAPRLPDFPVPPGHTEASWLRLLTMQGAARRYGPPVRERVGGAYDQLAHELTLIESLGFPGYFLIVHDIVEFCRREDILCQGRGSAANSAVCYALGITGVDAVSFGLLFERFLAPERDGPPDIDLDIESGRREEVIQYVYGRYGRDRAAQVANVISYRSRSAVRDVARALGFSPGQQDAWSSGIDRWSPLPAAAPPAPPAAVPAVPAAVTPGPGQAVEPADRIGTAIPVEVVGLAGQLLGFPRHLGIHSGGMVICDRPVAEVVPVEWARMPGRTVIQWDKDDCAVAGLVKFDLLGLGMLGALHLAFALIRDHHGRHLDLGEIPPEDPAVYDMLCAADSIGVFQVESRAQMATLPRLRPRRFYDLVVEVALIRPGPIQGGSVHPYIRRRNDLEEVTYPHPLLERSLKKTLGIPLFQEQLMQMAIDVAGFTAAEADQLRRAMGAKRATERIDRLRERFYQGMATNGITGAAADELYTKLAAFANFGFPESHSVSFAFLVYASAWIKLYYPAAFCAALLNAQPMGFYSPQSLVADARRHGVTVHGPDLNASGAGAILTGEGRPAGLAEPVWDGEPAGEPVGDVPAPARIGVGAAAGQAPPNGEADGLTGPRHPAVRLGLAGVRLIGTANAERIVAARDVGGPYRDMADLARRTGLAAAQLEALATAGAFGCFGLARREALWAAGAAAQARPDRLEGTALVGDPAAVAAHLPGMSGAEEIVADLWATGITPSRYPTEFVRDRLDALGVVVATRLARLPGDRRVVVAGVVTHRQRPATAGGTTFLNLEDETGLVNVICSRGVWVRHRVVATSAPALIVRGRLEKADGVVNVIAERLERLPLAVARRSRDFR</sequence>
<evidence type="ECO:0000256" key="3">
    <source>
        <dbReference type="ARBA" id="ARBA00022695"/>
    </source>
</evidence>
<dbReference type="GO" id="GO:0006281">
    <property type="term" value="P:DNA repair"/>
    <property type="evidence" value="ECO:0007669"/>
    <property type="project" value="UniProtKB-UniRule"/>
</dbReference>
<proteinExistence type="inferred from homology"/>
<dbReference type="Pfam" id="PF07733">
    <property type="entry name" value="DNA_pol3_alpha"/>
    <property type="match status" value="1"/>
</dbReference>
<dbReference type="STRING" id="298654.FraEuI1c_2358"/>
<dbReference type="GO" id="GO:0006260">
    <property type="term" value="P:DNA replication"/>
    <property type="evidence" value="ECO:0007669"/>
    <property type="project" value="UniProtKB-KW"/>
</dbReference>
<dbReference type="Pfam" id="PF02811">
    <property type="entry name" value="PHP"/>
    <property type="match status" value="1"/>
</dbReference>
<evidence type="ECO:0000256" key="4">
    <source>
        <dbReference type="ARBA" id="ARBA00022705"/>
    </source>
</evidence>
<keyword evidence="3 9" id="KW-0548">Nucleotidyltransferase</keyword>
<reference evidence="12 13" key="1">
    <citation type="submission" date="2010-10" db="EMBL/GenBank/DDBJ databases">
        <title>Complete sequence of Frankia sp. EuI1c.</title>
        <authorList>
            <consortium name="US DOE Joint Genome Institute"/>
            <person name="Lucas S."/>
            <person name="Copeland A."/>
            <person name="Lapidus A."/>
            <person name="Cheng J.-F."/>
            <person name="Bruce D."/>
            <person name="Goodwin L."/>
            <person name="Pitluck S."/>
            <person name="Chertkov O."/>
            <person name="Detter J.C."/>
            <person name="Han C."/>
            <person name="Tapia R."/>
            <person name="Land M."/>
            <person name="Hauser L."/>
            <person name="Jeffries C."/>
            <person name="Kyrpides N."/>
            <person name="Ivanova N."/>
            <person name="Mikhailova N."/>
            <person name="Beauchemin N."/>
            <person name="Sen A."/>
            <person name="Sur S.A."/>
            <person name="Gtari M."/>
            <person name="Wall L."/>
            <person name="Tisa L."/>
            <person name="Woyke T."/>
        </authorList>
    </citation>
    <scope>NUCLEOTIDE SEQUENCE [LARGE SCALE GENOMIC DNA]</scope>
    <source>
        <strain evidence="13">DSM 45817 / CECT 9037 / EuI1c</strain>
    </source>
</reference>
<comment type="catalytic activity">
    <reaction evidence="8 9">
        <text>DNA(n) + a 2'-deoxyribonucleoside 5'-triphosphate = DNA(n+1) + diphosphate</text>
        <dbReference type="Rhea" id="RHEA:22508"/>
        <dbReference type="Rhea" id="RHEA-COMP:17339"/>
        <dbReference type="Rhea" id="RHEA-COMP:17340"/>
        <dbReference type="ChEBI" id="CHEBI:33019"/>
        <dbReference type="ChEBI" id="CHEBI:61560"/>
        <dbReference type="ChEBI" id="CHEBI:173112"/>
        <dbReference type="EC" id="2.7.7.7"/>
    </reaction>
</comment>
<dbReference type="Pfam" id="PF17657">
    <property type="entry name" value="DNA_pol3_finger"/>
    <property type="match status" value="1"/>
</dbReference>
<evidence type="ECO:0000256" key="9">
    <source>
        <dbReference type="HAMAP-Rule" id="MF_01902"/>
    </source>
</evidence>
<dbReference type="GO" id="GO:0003887">
    <property type="term" value="F:DNA-directed DNA polymerase activity"/>
    <property type="evidence" value="ECO:0007669"/>
    <property type="project" value="UniProtKB-UniRule"/>
</dbReference>
<organism evidence="12 13">
    <name type="scientific">Pseudofrankia inefficax (strain DSM 45817 / CECT 9037 / DDB 130130 / EuI1c)</name>
    <name type="common">Frankia inefficax</name>
    <dbReference type="NCBI Taxonomy" id="298654"/>
    <lineage>
        <taxon>Bacteria</taxon>
        <taxon>Bacillati</taxon>
        <taxon>Actinomycetota</taxon>
        <taxon>Actinomycetes</taxon>
        <taxon>Frankiales</taxon>
        <taxon>Frankiaceae</taxon>
        <taxon>Pseudofrankia</taxon>
    </lineage>
</organism>
<feature type="domain" description="Polymerase/histidinol phosphatase N-terminal" evidence="11">
    <location>
        <begin position="66"/>
        <end position="133"/>
    </location>
</feature>
<keyword evidence="1 9" id="KW-0963">Cytoplasm</keyword>
<evidence type="ECO:0000313" key="12">
    <source>
        <dbReference type="EMBL" id="ADP80397.1"/>
    </source>
</evidence>
<dbReference type="GO" id="GO:0008408">
    <property type="term" value="F:3'-5' exonuclease activity"/>
    <property type="evidence" value="ECO:0007669"/>
    <property type="project" value="InterPro"/>
</dbReference>
<dbReference type="InterPro" id="IPR004013">
    <property type="entry name" value="PHP_dom"/>
</dbReference>
<evidence type="ECO:0000256" key="8">
    <source>
        <dbReference type="ARBA" id="ARBA00049244"/>
    </source>
</evidence>
<feature type="region of interest" description="Disordered" evidence="10">
    <location>
        <begin position="131"/>
        <end position="173"/>
    </location>
</feature>
<feature type="compositionally biased region" description="Pro residues" evidence="10">
    <location>
        <begin position="152"/>
        <end position="168"/>
    </location>
</feature>
<dbReference type="Proteomes" id="UP000002484">
    <property type="component" value="Chromosome"/>
</dbReference>
<dbReference type="EMBL" id="CP002299">
    <property type="protein sequence ID" value="ADP80397.1"/>
    <property type="molecule type" value="Genomic_DNA"/>
</dbReference>
<keyword evidence="13" id="KW-1185">Reference proteome</keyword>